<sequence length="386" mass="42755">MASATTHSPSPTETAQTKPHPSPEKFLRKHRSTCTIVFFFLFFLITPWVFVVVLNFRPIGDEIHQTTYSGMVNSWDDVSGNINGVMVSTLNGLARASKVFFLVCAVLTYPVLSMVLDHAAVATVQPDISMRWCVPGNYTTSSWSDSRSREDISEDMFIDVFVPTGAYDEGESVQSFTTHCSANTTRGYFELPNFHNDLTHGPLLDNFTIHDRYSTTYNDIPYDEILHTLPYMSNYPYNTSDQLAPGPLTTTMLSMFGNESWILPLQGITNNTSTATLNTIYRDMCIGGIPFINWDYERGFAAAGSGCVVTDGGVSEPLIHIKKHVYTWFNYFGDTDGVSVQVPATSTRLASYTPPPEQKCSSRAFLSPPSSSYRSSSASRPSQSSA</sequence>
<dbReference type="Proteomes" id="UP001148614">
    <property type="component" value="Unassembled WGS sequence"/>
</dbReference>
<evidence type="ECO:0000256" key="2">
    <source>
        <dbReference type="SAM" id="Phobius"/>
    </source>
</evidence>
<gene>
    <name evidence="3" type="ORF">NPX13_g9828</name>
</gene>
<feature type="transmembrane region" description="Helical" evidence="2">
    <location>
        <begin position="36"/>
        <end position="56"/>
    </location>
</feature>
<feature type="region of interest" description="Disordered" evidence="1">
    <location>
        <begin position="349"/>
        <end position="386"/>
    </location>
</feature>
<organism evidence="3 4">
    <name type="scientific">Xylaria arbuscula</name>
    <dbReference type="NCBI Taxonomy" id="114810"/>
    <lineage>
        <taxon>Eukaryota</taxon>
        <taxon>Fungi</taxon>
        <taxon>Dikarya</taxon>
        <taxon>Ascomycota</taxon>
        <taxon>Pezizomycotina</taxon>
        <taxon>Sordariomycetes</taxon>
        <taxon>Xylariomycetidae</taxon>
        <taxon>Xylariales</taxon>
        <taxon>Xylariaceae</taxon>
        <taxon>Xylaria</taxon>
    </lineage>
</organism>
<evidence type="ECO:0000313" key="4">
    <source>
        <dbReference type="Proteomes" id="UP001148614"/>
    </source>
</evidence>
<dbReference type="EMBL" id="JANPWZ010002544">
    <property type="protein sequence ID" value="KAJ3557923.1"/>
    <property type="molecule type" value="Genomic_DNA"/>
</dbReference>
<comment type="caution">
    <text evidence="3">The sequence shown here is derived from an EMBL/GenBank/DDBJ whole genome shotgun (WGS) entry which is preliminary data.</text>
</comment>
<keyword evidence="2" id="KW-1133">Transmembrane helix</keyword>
<name>A0A9W8TIN5_9PEZI</name>
<dbReference type="AlphaFoldDB" id="A0A9W8TIN5"/>
<proteinExistence type="predicted"/>
<feature type="transmembrane region" description="Helical" evidence="2">
    <location>
        <begin position="99"/>
        <end position="121"/>
    </location>
</feature>
<keyword evidence="2" id="KW-0812">Transmembrane</keyword>
<evidence type="ECO:0000313" key="3">
    <source>
        <dbReference type="EMBL" id="KAJ3557923.1"/>
    </source>
</evidence>
<protein>
    <submittedName>
        <fullName evidence="3">Uncharacterized protein</fullName>
    </submittedName>
</protein>
<feature type="compositionally biased region" description="Polar residues" evidence="1">
    <location>
        <begin position="1"/>
        <end position="19"/>
    </location>
</feature>
<keyword evidence="4" id="KW-1185">Reference proteome</keyword>
<feature type="compositionally biased region" description="Low complexity" evidence="1">
    <location>
        <begin position="367"/>
        <end position="386"/>
    </location>
</feature>
<evidence type="ECO:0000256" key="1">
    <source>
        <dbReference type="SAM" id="MobiDB-lite"/>
    </source>
</evidence>
<accession>A0A9W8TIN5</accession>
<keyword evidence="2" id="KW-0472">Membrane</keyword>
<feature type="region of interest" description="Disordered" evidence="1">
    <location>
        <begin position="1"/>
        <end position="25"/>
    </location>
</feature>
<dbReference type="VEuPathDB" id="FungiDB:F4678DRAFT_463750"/>
<reference evidence="3" key="1">
    <citation type="submission" date="2022-07" db="EMBL/GenBank/DDBJ databases">
        <title>Genome Sequence of Xylaria arbuscula.</title>
        <authorList>
            <person name="Buettner E."/>
        </authorList>
    </citation>
    <scope>NUCLEOTIDE SEQUENCE</scope>
    <source>
        <strain evidence="3">VT107</strain>
    </source>
</reference>